<dbReference type="EMBL" id="JARACI010000927">
    <property type="protein sequence ID" value="MDD9206589.1"/>
    <property type="molecule type" value="Genomic_DNA"/>
</dbReference>
<evidence type="ECO:0000313" key="2">
    <source>
        <dbReference type="EMBL" id="MDD9206589.1"/>
    </source>
</evidence>
<name>A0ABT5TZB3_9MICO</name>
<keyword evidence="1" id="KW-1133">Transmembrane helix</keyword>
<accession>A0ABT5TZB3</accession>
<sequence length="598" mass="62619">MKGAFRRPRGLLPRSVPARRVVAGFLVGAIVILLFVGLVAVLQAREAYAHLQAAIPKVSRLQEEAAAGDPGAAATARELCAHAGAAREAVHGPHWSVLGVLPILGDDVAAAQTVTEVIDDLAGGALVDLVDAVAAVDPANLAPVDGRIDVARIQAVAPHVVAAHDSLTSAQGRLADIDTVPLVGRLAARIEEFATQLNQLRALTATAARAVEVLPPMLGAEGERNYLLLAQNNAEPRATGGFAGSVLHIRAENGLIEVVEQRAAGSFARFAEPVLDLTPPELGLFGTLPARYFGNVTYTPDFPRSGELAAEMWRQDTGLVVDGVASVDPVALQYLLRATGPLTLPTGQQLTADNAARVLLNQVYLDIEDPQQQDAFFEVAAGAVFDKVLGGAAEPAATIAALDRSADEGRLMLWSAHAEEQERLVGTTLSGELRGHVDDSPVVSIYLNDNTPGKLGYYQRVTASVEVPTCHEDGSQELSVSVRISSRVPEPAEELSSHMTGGGQHAPVGVVRSTIYLYAPTGGTVTDVRVSDGDASVSPHVHDGLFVVAKQLELEPGESVTFEYDVTTGEGLGGEPLVRLTPGPTPDAFTASTSQCGS</sequence>
<reference evidence="2" key="1">
    <citation type="submission" date="2023-02" db="EMBL/GenBank/DDBJ databases">
        <title>Georgenia sp.10Sc9-8, isolated from a soil sample collected from the Taklamakan desert.</title>
        <authorList>
            <person name="Liu S."/>
        </authorList>
    </citation>
    <scope>NUCLEOTIDE SEQUENCE</scope>
    <source>
        <strain evidence="2">10Sc9-8</strain>
    </source>
</reference>
<dbReference type="Proteomes" id="UP001165561">
    <property type="component" value="Unassembled WGS sequence"/>
</dbReference>
<gene>
    <name evidence="2" type="ORF">PU560_08940</name>
</gene>
<comment type="caution">
    <text evidence="2">The sequence shown here is derived from an EMBL/GenBank/DDBJ whole genome shotgun (WGS) entry which is preliminary data.</text>
</comment>
<keyword evidence="3" id="KW-1185">Reference proteome</keyword>
<dbReference type="Pfam" id="PF13196">
    <property type="entry name" value="DUF4012"/>
    <property type="match status" value="1"/>
</dbReference>
<keyword evidence="1" id="KW-0812">Transmembrane</keyword>
<evidence type="ECO:0000256" key="1">
    <source>
        <dbReference type="SAM" id="Phobius"/>
    </source>
</evidence>
<organism evidence="2 3">
    <name type="scientific">Georgenia halotolerans</name>
    <dbReference type="NCBI Taxonomy" id="3028317"/>
    <lineage>
        <taxon>Bacteria</taxon>
        <taxon>Bacillati</taxon>
        <taxon>Actinomycetota</taxon>
        <taxon>Actinomycetes</taxon>
        <taxon>Micrococcales</taxon>
        <taxon>Bogoriellaceae</taxon>
        <taxon>Georgenia</taxon>
    </lineage>
</organism>
<proteinExistence type="predicted"/>
<evidence type="ECO:0000313" key="3">
    <source>
        <dbReference type="Proteomes" id="UP001165561"/>
    </source>
</evidence>
<dbReference type="InterPro" id="IPR025101">
    <property type="entry name" value="DUF4012"/>
</dbReference>
<keyword evidence="1" id="KW-0472">Membrane</keyword>
<feature type="transmembrane region" description="Helical" evidence="1">
    <location>
        <begin position="21"/>
        <end position="42"/>
    </location>
</feature>
<protein>
    <submittedName>
        <fullName evidence="2">DUF4012 domain-containing protein</fullName>
    </submittedName>
</protein>